<organism evidence="2 3">
    <name type="scientific">Pseudocohnilembus persalinus</name>
    <name type="common">Ciliate</name>
    <dbReference type="NCBI Taxonomy" id="266149"/>
    <lineage>
        <taxon>Eukaryota</taxon>
        <taxon>Sar</taxon>
        <taxon>Alveolata</taxon>
        <taxon>Ciliophora</taxon>
        <taxon>Intramacronucleata</taxon>
        <taxon>Oligohymenophorea</taxon>
        <taxon>Scuticociliatia</taxon>
        <taxon>Philasterida</taxon>
        <taxon>Pseudocohnilembidae</taxon>
        <taxon>Pseudocohnilembus</taxon>
    </lineage>
</organism>
<keyword evidence="2" id="KW-0808">Transferase</keyword>
<keyword evidence="3" id="KW-1185">Reference proteome</keyword>
<keyword evidence="2" id="KW-0418">Kinase</keyword>
<dbReference type="Proteomes" id="UP000054937">
    <property type="component" value="Unassembled WGS sequence"/>
</dbReference>
<dbReference type="InterPro" id="IPR011009">
    <property type="entry name" value="Kinase-like_dom_sf"/>
</dbReference>
<dbReference type="GO" id="GO:0005524">
    <property type="term" value="F:ATP binding"/>
    <property type="evidence" value="ECO:0007669"/>
    <property type="project" value="InterPro"/>
</dbReference>
<dbReference type="GO" id="GO:0004672">
    <property type="term" value="F:protein kinase activity"/>
    <property type="evidence" value="ECO:0007669"/>
    <property type="project" value="InterPro"/>
</dbReference>
<reference evidence="2 3" key="1">
    <citation type="journal article" date="2015" name="Sci. Rep.">
        <title>Genome of the facultative scuticociliatosis pathogen Pseudocohnilembus persalinus provides insight into its virulence through horizontal gene transfer.</title>
        <authorList>
            <person name="Xiong J."/>
            <person name="Wang G."/>
            <person name="Cheng J."/>
            <person name="Tian M."/>
            <person name="Pan X."/>
            <person name="Warren A."/>
            <person name="Jiang C."/>
            <person name="Yuan D."/>
            <person name="Miao W."/>
        </authorList>
    </citation>
    <scope>NUCLEOTIDE SEQUENCE [LARGE SCALE GENOMIC DNA]</scope>
    <source>
        <strain evidence="2">36N120E</strain>
    </source>
</reference>
<evidence type="ECO:0000313" key="2">
    <source>
        <dbReference type="EMBL" id="KRX08525.1"/>
    </source>
</evidence>
<sequence>MIYYVAPEILQSMETAKVLNPQKSDIYSFGILILDLISLGNCQKIFDSEEVNRKWENYFNKLQKNQEISPVEQQLISISKNIIINGKLPNKRMNYQEVYKQINNIFERKKLYFEENREFLSLNKNQFIKKMFFNTGQDILEKVKFLLDLRLYKDAYNYIQAHQKIIQVENDNFDFLEYNNNLKQKIFGENQNQISGQIYSHEQKQKANDLNNFNQAQQLLEISNDINKYFNLKYSNDQENKIEIIYKITNQQQKQLEIYNLMAYLGDMKLEKISHIFESNRFYFKVDLNKFIISNQIDENINYDKQQEKQWNSPILFQKHQIEILQKNQEMYSSIEDQNQDYKDNTYYQENSSQSYQEQEEQDEYNEYMIESDRGAVEQSIQILNQMKKYLEQGKEYFDIDQQHQKIKNLIFEIQMLISQNLIFQKQDNIAFDQLKNIQPQDIMNINCIFDLYRVFRMKQFYCDLMLEREDSRLFEAELAIYKQIYSKILTGNNCNSYFWTILEESIHLLEFDEEKNYVLEQMKFKNNQWCDLNKVSGQNLLNDYLNGIYFNKLDSTKKNALKYMVRFLIQLENLEKQNGANYNLLAVPKLRVLENLFYTAHISENLEDLHQKFQITAEKQLTRESEKSFLLQEKQCKIYFIREEYQNALDLIKKINQFLDIQIKISPRNQFWQEKQAYLQEQQVWCYYFLGNYKKSEKLLSEIFQKSFQAKEKLYLFLLADFRHFGLYENAKNLAKILLYKEEQKFVENGGNLNFNTSKSEAIDRFESSNQTDYSKQKNSLLDNSSKSELENQQLAQIAQKIRDLRILLALFNLEENYQLEKSQQDCELKQKMLYQYAQEHIKEIKRYSDVYNHKSLNEILAYIYKEDMNPVLSYIYRNKLLEYQIKDFKENEDQETSVDIYNKISISAQIGYELMVLAQFGQAEQHFQSILELCEEYTQKQNLQKLKIKQNNYIEAIKDAKIFCKIMLLIIAASKCDLEKGQNYVENLQSIYEQFKEKTSPYDIKSEEIKIPLKFFKQQSMIESAFGQFYMIQLREYEGEKYLQRSLKSFKLLELFKKIDKKQKDKSQKDTEQKYIKEMSIKQLFEQKGKIQLYEQSEKQDKIEDIIDKVIDFNQWQIFNDQYLIKLFYDLLLLGEEIQEAFSQNSLFFAQYLWLKAIILNQIKQKELFIQFQIFQRKIQSDLKNSKSFLQPTELIDQYPKLLSEIDRFTVEAKNLFKQFYQGNELQYNLKKHPDLAIFESFLIKNIIEILGGDKKDHNQNQYFSRMNSIYNNDQDDFKTDYILSDDLIEKVCRKEIQDKDIQKIIEKCQFEQDEEDKKNNQFKPKLLNESQKYLEVAQEIAEKIFGKNNYNGLVAMIWDQIAQGNKNQEGEIEEKEEELLY</sequence>
<dbReference type="InterPro" id="IPR000719">
    <property type="entry name" value="Prot_kinase_dom"/>
</dbReference>
<gene>
    <name evidence="2" type="ORF">PPERSA_13006</name>
</gene>
<dbReference type="Gene3D" id="1.10.510.10">
    <property type="entry name" value="Transferase(Phosphotransferase) domain 1"/>
    <property type="match status" value="1"/>
</dbReference>
<accession>A0A0V0R2B3</accession>
<protein>
    <submittedName>
        <fullName evidence="2">Protein kinase-like domain</fullName>
    </submittedName>
</protein>
<proteinExistence type="predicted"/>
<dbReference type="PROSITE" id="PS50011">
    <property type="entry name" value="PROTEIN_KINASE_DOM"/>
    <property type="match status" value="1"/>
</dbReference>
<dbReference type="EMBL" id="LDAU01000063">
    <property type="protein sequence ID" value="KRX08525.1"/>
    <property type="molecule type" value="Genomic_DNA"/>
</dbReference>
<feature type="domain" description="Protein kinase" evidence="1">
    <location>
        <begin position="1"/>
        <end position="106"/>
    </location>
</feature>
<name>A0A0V0R2B3_PSEPJ</name>
<dbReference type="InParanoid" id="A0A0V0R2B3"/>
<evidence type="ECO:0000313" key="3">
    <source>
        <dbReference type="Proteomes" id="UP000054937"/>
    </source>
</evidence>
<evidence type="ECO:0000259" key="1">
    <source>
        <dbReference type="PROSITE" id="PS50011"/>
    </source>
</evidence>
<dbReference type="SUPFAM" id="SSF56112">
    <property type="entry name" value="Protein kinase-like (PK-like)"/>
    <property type="match status" value="1"/>
</dbReference>
<comment type="caution">
    <text evidence="2">The sequence shown here is derived from an EMBL/GenBank/DDBJ whole genome shotgun (WGS) entry which is preliminary data.</text>
</comment>